<dbReference type="Gene3D" id="3.30.40.10">
    <property type="entry name" value="Zinc/RING finger domain, C3HC4 (zinc finger)"/>
    <property type="match status" value="1"/>
</dbReference>
<evidence type="ECO:0000259" key="3">
    <source>
        <dbReference type="PROSITE" id="PS50089"/>
    </source>
</evidence>
<accession>A0AAD3CEZ9</accession>
<feature type="compositionally biased region" description="Low complexity" evidence="2">
    <location>
        <begin position="15"/>
        <end position="30"/>
    </location>
</feature>
<dbReference type="Pfam" id="PF13920">
    <property type="entry name" value="zf-C3HC4_3"/>
    <property type="match status" value="1"/>
</dbReference>
<keyword evidence="5" id="KW-1185">Reference proteome</keyword>
<organism evidence="4 5">
    <name type="scientific">Chaetoceros tenuissimus</name>
    <dbReference type="NCBI Taxonomy" id="426638"/>
    <lineage>
        <taxon>Eukaryota</taxon>
        <taxon>Sar</taxon>
        <taxon>Stramenopiles</taxon>
        <taxon>Ochrophyta</taxon>
        <taxon>Bacillariophyta</taxon>
        <taxon>Coscinodiscophyceae</taxon>
        <taxon>Chaetocerotophycidae</taxon>
        <taxon>Chaetocerotales</taxon>
        <taxon>Chaetocerotaceae</taxon>
        <taxon>Chaetoceros</taxon>
    </lineage>
</organism>
<dbReference type="SUPFAM" id="SSF57850">
    <property type="entry name" value="RING/U-box"/>
    <property type="match status" value="1"/>
</dbReference>
<dbReference type="Proteomes" id="UP001054902">
    <property type="component" value="Unassembled WGS sequence"/>
</dbReference>
<keyword evidence="1" id="KW-0479">Metal-binding</keyword>
<keyword evidence="1" id="KW-0862">Zinc</keyword>
<evidence type="ECO:0000256" key="1">
    <source>
        <dbReference type="PROSITE-ProRule" id="PRU00175"/>
    </source>
</evidence>
<evidence type="ECO:0000313" key="4">
    <source>
        <dbReference type="EMBL" id="GFH44409.1"/>
    </source>
</evidence>
<dbReference type="PROSITE" id="PS50089">
    <property type="entry name" value="ZF_RING_2"/>
    <property type="match status" value="1"/>
</dbReference>
<feature type="region of interest" description="Disordered" evidence="2">
    <location>
        <begin position="1"/>
        <end position="80"/>
    </location>
</feature>
<reference evidence="4 5" key="1">
    <citation type="journal article" date="2021" name="Sci. Rep.">
        <title>The genome of the diatom Chaetoceros tenuissimus carries an ancient integrated fragment of an extant virus.</title>
        <authorList>
            <person name="Hongo Y."/>
            <person name="Kimura K."/>
            <person name="Takaki Y."/>
            <person name="Yoshida Y."/>
            <person name="Baba S."/>
            <person name="Kobayashi G."/>
            <person name="Nagasaki K."/>
            <person name="Hano T."/>
            <person name="Tomaru Y."/>
        </authorList>
    </citation>
    <scope>NUCLEOTIDE SEQUENCE [LARGE SCALE GENOMIC DNA]</scope>
    <source>
        <strain evidence="4 5">NIES-3715</strain>
    </source>
</reference>
<dbReference type="EMBL" id="BLLK01000019">
    <property type="protein sequence ID" value="GFH44409.1"/>
    <property type="molecule type" value="Genomic_DNA"/>
</dbReference>
<dbReference type="GO" id="GO:0008270">
    <property type="term" value="F:zinc ion binding"/>
    <property type="evidence" value="ECO:0007669"/>
    <property type="project" value="UniProtKB-KW"/>
</dbReference>
<feature type="compositionally biased region" description="Basic residues" evidence="2">
    <location>
        <begin position="53"/>
        <end position="70"/>
    </location>
</feature>
<protein>
    <recommendedName>
        <fullName evidence="3">RING-type domain-containing protein</fullName>
    </recommendedName>
</protein>
<sequence length="330" mass="37349">MPSFFSSDNFQRQNSSSPESVEIVSSSSPSTRTNIQHELLQSSHDPEDNSSPPHKKKLKVITKKVPKKKQPMTSPTAAQADFPSNHYPVHLLQPLQSTAGPKKKWVELYCKGLKKVICCFRGHQDAATALNLDRNVVKAMCEKKAENVPIYSTFSLMYASNKVQAPAYHYGIHELDFEPNLETYQERIERFEATHIQDKGMYKKKNIMAPPTNEIPLQNLLPGQDSLSLKQEKPLPPSNNLMVTVVQDQDKLLSHSLQFQNMCIFCQDTLANVILQPCKHCVLCETCFESGTVRKFCPVCRIGLMGSVKAEKHVKYVRPRVFSPYVLDDL</sequence>
<name>A0AAD3CEZ9_9STRA</name>
<keyword evidence="1" id="KW-0863">Zinc-finger</keyword>
<feature type="domain" description="RING-type" evidence="3">
    <location>
        <begin position="263"/>
        <end position="301"/>
    </location>
</feature>
<dbReference type="InterPro" id="IPR001841">
    <property type="entry name" value="Znf_RING"/>
</dbReference>
<feature type="compositionally biased region" description="Polar residues" evidence="2">
    <location>
        <begin position="1"/>
        <end position="14"/>
    </location>
</feature>
<proteinExistence type="predicted"/>
<evidence type="ECO:0000313" key="5">
    <source>
        <dbReference type="Proteomes" id="UP001054902"/>
    </source>
</evidence>
<feature type="compositionally biased region" description="Polar residues" evidence="2">
    <location>
        <begin position="31"/>
        <end position="43"/>
    </location>
</feature>
<dbReference type="InterPro" id="IPR013083">
    <property type="entry name" value="Znf_RING/FYVE/PHD"/>
</dbReference>
<dbReference type="AlphaFoldDB" id="A0AAD3CEZ9"/>
<comment type="caution">
    <text evidence="4">The sequence shown here is derived from an EMBL/GenBank/DDBJ whole genome shotgun (WGS) entry which is preliminary data.</text>
</comment>
<gene>
    <name evidence="4" type="ORF">CTEN210_00883</name>
</gene>
<evidence type="ECO:0000256" key="2">
    <source>
        <dbReference type="SAM" id="MobiDB-lite"/>
    </source>
</evidence>